<organism evidence="1 2">
    <name type="scientific">Thelephora ganbajun</name>
    <name type="common">Ganba fungus</name>
    <dbReference type="NCBI Taxonomy" id="370292"/>
    <lineage>
        <taxon>Eukaryota</taxon>
        <taxon>Fungi</taxon>
        <taxon>Dikarya</taxon>
        <taxon>Basidiomycota</taxon>
        <taxon>Agaricomycotina</taxon>
        <taxon>Agaricomycetes</taxon>
        <taxon>Thelephorales</taxon>
        <taxon>Thelephoraceae</taxon>
        <taxon>Thelephora</taxon>
    </lineage>
</organism>
<keyword evidence="2" id="KW-1185">Reference proteome</keyword>
<reference evidence="1" key="1">
    <citation type="submission" date="2019-10" db="EMBL/GenBank/DDBJ databases">
        <authorList>
            <consortium name="DOE Joint Genome Institute"/>
            <person name="Kuo A."/>
            <person name="Miyauchi S."/>
            <person name="Kiss E."/>
            <person name="Drula E."/>
            <person name="Kohler A."/>
            <person name="Sanchez-Garcia M."/>
            <person name="Andreopoulos B."/>
            <person name="Barry K.W."/>
            <person name="Bonito G."/>
            <person name="Buee M."/>
            <person name="Carver A."/>
            <person name="Chen C."/>
            <person name="Cichocki N."/>
            <person name="Clum A."/>
            <person name="Culley D."/>
            <person name="Crous P.W."/>
            <person name="Fauchery L."/>
            <person name="Girlanda M."/>
            <person name="Hayes R."/>
            <person name="Keri Z."/>
            <person name="Labutti K."/>
            <person name="Lipzen A."/>
            <person name="Lombard V."/>
            <person name="Magnuson J."/>
            <person name="Maillard F."/>
            <person name="Morin E."/>
            <person name="Murat C."/>
            <person name="Nolan M."/>
            <person name="Ohm R."/>
            <person name="Pangilinan J."/>
            <person name="Pereira M."/>
            <person name="Perotto S."/>
            <person name="Peter M."/>
            <person name="Riley R."/>
            <person name="Sitrit Y."/>
            <person name="Stielow B."/>
            <person name="Szollosi G."/>
            <person name="Zifcakova L."/>
            <person name="Stursova M."/>
            <person name="Spatafora J.W."/>
            <person name="Tedersoo L."/>
            <person name="Vaario L.-M."/>
            <person name="Yamada A."/>
            <person name="Yan M."/>
            <person name="Wang P."/>
            <person name="Xu J."/>
            <person name="Bruns T."/>
            <person name="Baldrian P."/>
            <person name="Vilgalys R."/>
            <person name="Henrissat B."/>
            <person name="Grigoriev I.V."/>
            <person name="Hibbett D."/>
            <person name="Nagy L.G."/>
            <person name="Martin F.M."/>
        </authorList>
    </citation>
    <scope>NUCLEOTIDE SEQUENCE</scope>
    <source>
        <strain evidence="1">P2</strain>
    </source>
</reference>
<accession>A0ACB6ZIM7</accession>
<gene>
    <name evidence="1" type="ORF">BDM02DRAFT_3114069</name>
</gene>
<evidence type="ECO:0000313" key="2">
    <source>
        <dbReference type="Proteomes" id="UP000886501"/>
    </source>
</evidence>
<sequence length="61" mass="6223">MATELAAITSVPGATAQAKSTGVGIAFADTSTRELGVADFVENDPFANAKAVHFHYPATAN</sequence>
<dbReference type="Proteomes" id="UP000886501">
    <property type="component" value="Unassembled WGS sequence"/>
</dbReference>
<name>A0ACB6ZIM7_THEGA</name>
<reference evidence="1" key="2">
    <citation type="journal article" date="2020" name="Nat. Commun.">
        <title>Large-scale genome sequencing of mycorrhizal fungi provides insights into the early evolution of symbiotic traits.</title>
        <authorList>
            <person name="Miyauchi S."/>
            <person name="Kiss E."/>
            <person name="Kuo A."/>
            <person name="Drula E."/>
            <person name="Kohler A."/>
            <person name="Sanchez-Garcia M."/>
            <person name="Morin E."/>
            <person name="Andreopoulos B."/>
            <person name="Barry K.W."/>
            <person name="Bonito G."/>
            <person name="Buee M."/>
            <person name="Carver A."/>
            <person name="Chen C."/>
            <person name="Cichocki N."/>
            <person name="Clum A."/>
            <person name="Culley D."/>
            <person name="Crous P.W."/>
            <person name="Fauchery L."/>
            <person name="Girlanda M."/>
            <person name="Hayes R.D."/>
            <person name="Keri Z."/>
            <person name="LaButti K."/>
            <person name="Lipzen A."/>
            <person name="Lombard V."/>
            <person name="Magnuson J."/>
            <person name="Maillard F."/>
            <person name="Murat C."/>
            <person name="Nolan M."/>
            <person name="Ohm R.A."/>
            <person name="Pangilinan J."/>
            <person name="Pereira M.F."/>
            <person name="Perotto S."/>
            <person name="Peter M."/>
            <person name="Pfister S."/>
            <person name="Riley R."/>
            <person name="Sitrit Y."/>
            <person name="Stielow J.B."/>
            <person name="Szollosi G."/>
            <person name="Zifcakova L."/>
            <person name="Stursova M."/>
            <person name="Spatafora J.W."/>
            <person name="Tedersoo L."/>
            <person name="Vaario L.M."/>
            <person name="Yamada A."/>
            <person name="Yan M."/>
            <person name="Wang P."/>
            <person name="Xu J."/>
            <person name="Bruns T."/>
            <person name="Baldrian P."/>
            <person name="Vilgalys R."/>
            <person name="Dunand C."/>
            <person name="Henrissat B."/>
            <person name="Grigoriev I.V."/>
            <person name="Hibbett D."/>
            <person name="Nagy L.G."/>
            <person name="Martin F.M."/>
        </authorList>
    </citation>
    <scope>NUCLEOTIDE SEQUENCE</scope>
    <source>
        <strain evidence="1">P2</strain>
    </source>
</reference>
<comment type="caution">
    <text evidence="1">The sequence shown here is derived from an EMBL/GenBank/DDBJ whole genome shotgun (WGS) entry which is preliminary data.</text>
</comment>
<proteinExistence type="predicted"/>
<evidence type="ECO:0000313" key="1">
    <source>
        <dbReference type="EMBL" id="KAF9649290.1"/>
    </source>
</evidence>
<dbReference type="EMBL" id="MU118000">
    <property type="protein sequence ID" value="KAF9649290.1"/>
    <property type="molecule type" value="Genomic_DNA"/>
</dbReference>
<protein>
    <submittedName>
        <fullName evidence="1">Uncharacterized protein</fullName>
    </submittedName>
</protein>